<dbReference type="InterPro" id="IPR000504">
    <property type="entry name" value="RRM_dom"/>
</dbReference>
<dbReference type="InterPro" id="IPR055204">
    <property type="entry name" value="HNRNPL_RRM"/>
</dbReference>
<organism evidence="4 5">
    <name type="scientific">Cichlidogyrus casuarinus</name>
    <dbReference type="NCBI Taxonomy" id="1844966"/>
    <lineage>
        <taxon>Eukaryota</taxon>
        <taxon>Metazoa</taxon>
        <taxon>Spiralia</taxon>
        <taxon>Lophotrochozoa</taxon>
        <taxon>Platyhelminthes</taxon>
        <taxon>Monogenea</taxon>
        <taxon>Monopisthocotylea</taxon>
        <taxon>Dactylogyridea</taxon>
        <taxon>Ancyrocephalidae</taxon>
        <taxon>Cichlidogyrus</taxon>
    </lineage>
</organism>
<name>A0ABD2PW07_9PLAT</name>
<dbReference type="GO" id="GO:0003723">
    <property type="term" value="F:RNA binding"/>
    <property type="evidence" value="ECO:0007669"/>
    <property type="project" value="UniProtKB-UniRule"/>
</dbReference>
<keyword evidence="5" id="KW-1185">Reference proteome</keyword>
<accession>A0ABD2PW07</accession>
<evidence type="ECO:0000313" key="4">
    <source>
        <dbReference type="EMBL" id="KAL3309996.1"/>
    </source>
</evidence>
<sequence>MDIQIGQKRTRSDSSGSYTDADHKNTKYEVSPVVFVRSLPDTVTEREVALLAIPFGRIKVMIIVKKSSQALLELHNLQDAINMVSYYVKYPVQLHGVPINVTFSKYQFLDAKSEPTSIRVAIDTSNNIIEQDLPDTKSGDPNCILRVQIDNVMNQKINHLVLIKIFKRFGNILRLVLYMRNDRYNCLIEFETYVMAYAALLLLNGQNIYTDCCTLIIEFSKISGPLEIRHQSDNCRDYTQCPLTQSEQDILNETRPDASAASFEQPIALKVEDYKFQVAEPSKNGPVKTEQNVQALAMQLSIKVSPDGLFTLFGVYADVQRVKIMFNNKSQALVQLSNPTSVNTVLQNLSNQPLFGKPLKLSLSRHAFIQLPTSETIDTLTKDYTSSRLHRFRQPNSRNHFNIYPPSRTLHLSSLKPGMSQEEMVSIFTEAGFDVCQSRFLGTDRRMALVTLNSVDQAMQALMLLHNYQISVDLHLRVSFSRDY</sequence>
<evidence type="ECO:0000313" key="5">
    <source>
        <dbReference type="Proteomes" id="UP001626550"/>
    </source>
</evidence>
<dbReference type="PROSITE" id="PS50102">
    <property type="entry name" value="RRM"/>
    <property type="match status" value="2"/>
</dbReference>
<dbReference type="EMBL" id="JBJKFK010003346">
    <property type="protein sequence ID" value="KAL3309996.1"/>
    <property type="molecule type" value="Genomic_DNA"/>
</dbReference>
<dbReference type="InterPro" id="IPR012677">
    <property type="entry name" value="Nucleotide-bd_a/b_plait_sf"/>
</dbReference>
<dbReference type="Pfam" id="PF13893">
    <property type="entry name" value="RRM_5"/>
    <property type="match status" value="3"/>
</dbReference>
<dbReference type="PANTHER" id="PTHR15592">
    <property type="entry name" value="MATRIN 3/NUCLEAR PROTEIN 220-RELATED"/>
    <property type="match status" value="1"/>
</dbReference>
<evidence type="ECO:0000256" key="2">
    <source>
        <dbReference type="SAM" id="MobiDB-lite"/>
    </source>
</evidence>
<dbReference type="Pfam" id="PF22976">
    <property type="entry name" value="RRM_10"/>
    <property type="match status" value="1"/>
</dbReference>
<dbReference type="Gene3D" id="3.30.70.330">
    <property type="match status" value="4"/>
</dbReference>
<feature type="domain" description="RRM" evidence="3">
    <location>
        <begin position="293"/>
        <end position="366"/>
    </location>
</feature>
<dbReference type="AlphaFoldDB" id="A0ABD2PW07"/>
<evidence type="ECO:0000259" key="3">
    <source>
        <dbReference type="PROSITE" id="PS50102"/>
    </source>
</evidence>
<feature type="region of interest" description="Disordered" evidence="2">
    <location>
        <begin position="1"/>
        <end position="23"/>
    </location>
</feature>
<keyword evidence="1" id="KW-0694">RNA-binding</keyword>
<reference evidence="4 5" key="1">
    <citation type="submission" date="2024-11" db="EMBL/GenBank/DDBJ databases">
        <title>Adaptive evolution of stress response genes in parasites aligns with host niche diversity.</title>
        <authorList>
            <person name="Hahn C."/>
            <person name="Resl P."/>
        </authorList>
    </citation>
    <scope>NUCLEOTIDE SEQUENCE [LARGE SCALE GENOMIC DNA]</scope>
    <source>
        <strain evidence="4">EGGRZ-B1_66</strain>
        <tissue evidence="4">Body</tissue>
    </source>
</reference>
<dbReference type="Proteomes" id="UP001626550">
    <property type="component" value="Unassembled WGS sequence"/>
</dbReference>
<comment type="caution">
    <text evidence="4">The sequence shown here is derived from an EMBL/GenBank/DDBJ whole genome shotgun (WGS) entry which is preliminary data.</text>
</comment>
<evidence type="ECO:0000256" key="1">
    <source>
        <dbReference type="PROSITE-ProRule" id="PRU00176"/>
    </source>
</evidence>
<dbReference type="InterPro" id="IPR035979">
    <property type="entry name" value="RBD_domain_sf"/>
</dbReference>
<proteinExistence type="predicted"/>
<feature type="domain" description="RRM" evidence="3">
    <location>
        <begin position="408"/>
        <end position="483"/>
    </location>
</feature>
<dbReference type="SMART" id="SM00360">
    <property type="entry name" value="RRM"/>
    <property type="match status" value="4"/>
</dbReference>
<gene>
    <name evidence="4" type="ORF">Ciccas_011444</name>
</gene>
<protein>
    <recommendedName>
        <fullName evidence="3">RRM domain-containing protein</fullName>
    </recommendedName>
</protein>
<dbReference type="CDD" id="cd12421">
    <property type="entry name" value="RRM1_PTBP1_hnRNPL_like"/>
    <property type="match status" value="1"/>
</dbReference>
<dbReference type="SUPFAM" id="SSF54928">
    <property type="entry name" value="RNA-binding domain, RBD"/>
    <property type="match status" value="4"/>
</dbReference>